<evidence type="ECO:0000313" key="2">
    <source>
        <dbReference type="EMBL" id="GFH31967.1"/>
    </source>
</evidence>
<dbReference type="EMBL" id="BLLF01006119">
    <property type="protein sequence ID" value="GFH31967.1"/>
    <property type="molecule type" value="Genomic_DNA"/>
</dbReference>
<feature type="region of interest" description="Disordered" evidence="1">
    <location>
        <begin position="166"/>
        <end position="248"/>
    </location>
</feature>
<dbReference type="AlphaFoldDB" id="A0A6A0AJD5"/>
<organism evidence="2 3">
    <name type="scientific">Haematococcus lacustris</name>
    <name type="common">Green alga</name>
    <name type="synonym">Haematococcus pluvialis</name>
    <dbReference type="NCBI Taxonomy" id="44745"/>
    <lineage>
        <taxon>Eukaryota</taxon>
        <taxon>Viridiplantae</taxon>
        <taxon>Chlorophyta</taxon>
        <taxon>core chlorophytes</taxon>
        <taxon>Chlorophyceae</taxon>
        <taxon>CS clade</taxon>
        <taxon>Chlamydomonadales</taxon>
        <taxon>Haematococcaceae</taxon>
        <taxon>Haematococcus</taxon>
    </lineage>
</organism>
<protein>
    <submittedName>
        <fullName evidence="2">Uncharacterized protein</fullName>
    </submittedName>
</protein>
<evidence type="ECO:0000256" key="1">
    <source>
        <dbReference type="SAM" id="MobiDB-lite"/>
    </source>
</evidence>
<proteinExistence type="predicted"/>
<dbReference type="Proteomes" id="UP000485058">
    <property type="component" value="Unassembled WGS sequence"/>
</dbReference>
<keyword evidence="3" id="KW-1185">Reference proteome</keyword>
<name>A0A6A0AJD5_HAELA</name>
<comment type="caution">
    <text evidence="2">The sequence shown here is derived from an EMBL/GenBank/DDBJ whole genome shotgun (WGS) entry which is preliminary data.</text>
</comment>
<sequence length="281" mass="29924">MCGGKHSQAWRAHNCEPATACDKLRQAKAIHVQFDGCTCKKHGKVLVIRVTAGVLKVASPVTGAGSVPGSGAAGQHQRLTAQITDVLAIVPLPCATAEAHVQVIMRELERNGLQGACIVSMTAATTSRSTCPVNMPCDLFIPPGSSRQLVLVLPLTCSPLQLRSRRSGRSWTQARHASGGRPGGIGPNMSSKVLLGHVGRGGLSRRGPHEQNWHGFECQNSSRQSTERSAQYSMIQAAPHSSRSPLSSDVQCINRNHAAKTLRRFDYQGSVSCHFLLVGAG</sequence>
<gene>
    <name evidence="2" type="ORF">HaLaN_31107</name>
</gene>
<feature type="compositionally biased region" description="Polar residues" evidence="1">
    <location>
        <begin position="218"/>
        <end position="248"/>
    </location>
</feature>
<reference evidence="2 3" key="1">
    <citation type="submission" date="2020-02" db="EMBL/GenBank/DDBJ databases">
        <title>Draft genome sequence of Haematococcus lacustris strain NIES-144.</title>
        <authorList>
            <person name="Morimoto D."/>
            <person name="Nakagawa S."/>
            <person name="Yoshida T."/>
            <person name="Sawayama S."/>
        </authorList>
    </citation>
    <scope>NUCLEOTIDE SEQUENCE [LARGE SCALE GENOMIC DNA]</scope>
    <source>
        <strain evidence="2 3">NIES-144</strain>
    </source>
</reference>
<evidence type="ECO:0000313" key="3">
    <source>
        <dbReference type="Proteomes" id="UP000485058"/>
    </source>
</evidence>
<accession>A0A6A0AJD5</accession>